<evidence type="ECO:0000256" key="5">
    <source>
        <dbReference type="ARBA" id="ARBA00023004"/>
    </source>
</evidence>
<sequence length="236" mass="23874">MDDRFNTIAGWALFAGVVGLGLSSVSSHYFRADRPHRPETMGYEIEGVEAEGGGAGEVPIATLLATADVAKGESVFAKCTSCHTINAGGANGIGPNLHGVLGKPLAQHAGFAFSDALKSKGGTWTFETMNEWLKSPKAFAPGTKMTFAGLSKAEDRANLMAWMNTQGSNLPLPEAPAAEAPAEEGAAEDGSVNPPGGGAEPAPSGEQAEAGAMAQPAPKLEGGGDKAGTIASPVSP</sequence>
<dbReference type="PANTHER" id="PTHR11961">
    <property type="entry name" value="CYTOCHROME C"/>
    <property type="match status" value="1"/>
</dbReference>
<evidence type="ECO:0000313" key="9">
    <source>
        <dbReference type="EMBL" id="MEW9854914.1"/>
    </source>
</evidence>
<keyword evidence="1" id="KW-0813">Transport</keyword>
<comment type="caution">
    <text evidence="9">The sequence shown here is derived from an EMBL/GenBank/DDBJ whole genome shotgun (WGS) entry which is preliminary data.</text>
</comment>
<dbReference type="PRINTS" id="PR00604">
    <property type="entry name" value="CYTCHRMECIAB"/>
</dbReference>
<keyword evidence="5 6" id="KW-0408">Iron</keyword>
<gene>
    <name evidence="9" type="ORF">ABUH87_06940</name>
</gene>
<evidence type="ECO:0000256" key="7">
    <source>
        <dbReference type="SAM" id="MobiDB-lite"/>
    </source>
</evidence>
<keyword evidence="10" id="KW-1185">Reference proteome</keyword>
<dbReference type="SUPFAM" id="SSF46626">
    <property type="entry name" value="Cytochrome c"/>
    <property type="match status" value="1"/>
</dbReference>
<keyword evidence="4" id="KW-0249">Electron transport</keyword>
<evidence type="ECO:0000313" key="10">
    <source>
        <dbReference type="Proteomes" id="UP001556118"/>
    </source>
</evidence>
<evidence type="ECO:0000256" key="2">
    <source>
        <dbReference type="ARBA" id="ARBA00022617"/>
    </source>
</evidence>
<dbReference type="InterPro" id="IPR002327">
    <property type="entry name" value="Cyt_c_1A/1B"/>
</dbReference>
<organism evidence="9 10">
    <name type="scientific">Novosphingobium rhizovicinum</name>
    <dbReference type="NCBI Taxonomy" id="3228928"/>
    <lineage>
        <taxon>Bacteria</taxon>
        <taxon>Pseudomonadati</taxon>
        <taxon>Pseudomonadota</taxon>
        <taxon>Alphaproteobacteria</taxon>
        <taxon>Sphingomonadales</taxon>
        <taxon>Sphingomonadaceae</taxon>
        <taxon>Novosphingobium</taxon>
    </lineage>
</organism>
<evidence type="ECO:0000256" key="3">
    <source>
        <dbReference type="ARBA" id="ARBA00022723"/>
    </source>
</evidence>
<protein>
    <submittedName>
        <fullName evidence="9">Cytochrome c family protein</fullName>
    </submittedName>
</protein>
<dbReference type="Pfam" id="PF00034">
    <property type="entry name" value="Cytochrom_C"/>
    <property type="match status" value="1"/>
</dbReference>
<dbReference type="EMBL" id="JBFNXR010000021">
    <property type="protein sequence ID" value="MEW9854914.1"/>
    <property type="molecule type" value="Genomic_DNA"/>
</dbReference>
<reference evidence="9 10" key="1">
    <citation type="submission" date="2024-06" db="EMBL/GenBank/DDBJ databases">
        <title>Novosphingobium rhizovicinus M1R2S20.</title>
        <authorList>
            <person name="Sun J.-Q."/>
        </authorList>
    </citation>
    <scope>NUCLEOTIDE SEQUENCE [LARGE SCALE GENOMIC DNA]</scope>
    <source>
        <strain evidence="9 10">M1R2S20</strain>
    </source>
</reference>
<keyword evidence="3 6" id="KW-0479">Metal-binding</keyword>
<feature type="domain" description="Cytochrome c" evidence="8">
    <location>
        <begin position="67"/>
        <end position="167"/>
    </location>
</feature>
<accession>A0ABV3RA00</accession>
<evidence type="ECO:0000256" key="4">
    <source>
        <dbReference type="ARBA" id="ARBA00022982"/>
    </source>
</evidence>
<feature type="region of interest" description="Disordered" evidence="7">
    <location>
        <begin position="167"/>
        <end position="236"/>
    </location>
</feature>
<evidence type="ECO:0000256" key="6">
    <source>
        <dbReference type="PROSITE-ProRule" id="PRU00433"/>
    </source>
</evidence>
<feature type="compositionally biased region" description="Low complexity" evidence="7">
    <location>
        <begin position="200"/>
        <end position="212"/>
    </location>
</feature>
<dbReference type="Gene3D" id="1.10.760.10">
    <property type="entry name" value="Cytochrome c-like domain"/>
    <property type="match status" value="1"/>
</dbReference>
<evidence type="ECO:0000259" key="8">
    <source>
        <dbReference type="PROSITE" id="PS51007"/>
    </source>
</evidence>
<keyword evidence="2 6" id="KW-0349">Heme</keyword>
<dbReference type="Proteomes" id="UP001556118">
    <property type="component" value="Unassembled WGS sequence"/>
</dbReference>
<dbReference type="RefSeq" id="WP_367771704.1">
    <property type="nucleotide sequence ID" value="NZ_JBFNXR010000021.1"/>
</dbReference>
<dbReference type="PROSITE" id="PS51007">
    <property type="entry name" value="CYTC"/>
    <property type="match status" value="1"/>
</dbReference>
<proteinExistence type="predicted"/>
<dbReference type="InterPro" id="IPR009056">
    <property type="entry name" value="Cyt_c-like_dom"/>
</dbReference>
<name>A0ABV3RA00_9SPHN</name>
<dbReference type="InterPro" id="IPR036909">
    <property type="entry name" value="Cyt_c-like_dom_sf"/>
</dbReference>
<evidence type="ECO:0000256" key="1">
    <source>
        <dbReference type="ARBA" id="ARBA00022448"/>
    </source>
</evidence>